<dbReference type="PANTHER" id="PTHR30231:SF4">
    <property type="entry name" value="PROTEIN NEN2"/>
    <property type="match status" value="1"/>
</dbReference>
<dbReference type="CDD" id="cd06127">
    <property type="entry name" value="DEDDh"/>
    <property type="match status" value="1"/>
</dbReference>
<dbReference type="InterPro" id="IPR013520">
    <property type="entry name" value="Ribonucl_H"/>
</dbReference>
<dbReference type="SUPFAM" id="SSF53098">
    <property type="entry name" value="Ribonuclease H-like"/>
    <property type="match status" value="1"/>
</dbReference>
<dbReference type="Gene3D" id="3.30.420.10">
    <property type="entry name" value="Ribonuclease H-like superfamily/Ribonuclease H"/>
    <property type="match status" value="1"/>
</dbReference>
<dbReference type="PANTHER" id="PTHR30231">
    <property type="entry name" value="DNA POLYMERASE III SUBUNIT EPSILON"/>
    <property type="match status" value="1"/>
</dbReference>
<evidence type="ECO:0000256" key="3">
    <source>
        <dbReference type="ARBA" id="ARBA00022839"/>
    </source>
</evidence>
<dbReference type="InterPro" id="IPR036397">
    <property type="entry name" value="RNaseH_sf"/>
</dbReference>
<feature type="domain" description="Exonuclease" evidence="4">
    <location>
        <begin position="20"/>
        <end position="192"/>
    </location>
</feature>
<keyword evidence="1" id="KW-0540">Nuclease</keyword>
<evidence type="ECO:0000313" key="5">
    <source>
        <dbReference type="EMBL" id="EEF25726.1"/>
    </source>
</evidence>
<organism evidence="5 6">
    <name type="scientific">Ricinus communis</name>
    <name type="common">Castor bean</name>
    <dbReference type="NCBI Taxonomy" id="3988"/>
    <lineage>
        <taxon>Eukaryota</taxon>
        <taxon>Viridiplantae</taxon>
        <taxon>Streptophyta</taxon>
        <taxon>Embryophyta</taxon>
        <taxon>Tracheophyta</taxon>
        <taxon>Spermatophyta</taxon>
        <taxon>Magnoliopsida</taxon>
        <taxon>eudicotyledons</taxon>
        <taxon>Gunneridae</taxon>
        <taxon>Pentapetalae</taxon>
        <taxon>rosids</taxon>
        <taxon>fabids</taxon>
        <taxon>Malpighiales</taxon>
        <taxon>Euphorbiaceae</taxon>
        <taxon>Acalyphoideae</taxon>
        <taxon>Acalypheae</taxon>
        <taxon>Ricinus</taxon>
    </lineage>
</organism>
<dbReference type="SMART" id="SM00479">
    <property type="entry name" value="EXOIII"/>
    <property type="match status" value="1"/>
</dbReference>
<dbReference type="GO" id="GO:0003676">
    <property type="term" value="F:nucleic acid binding"/>
    <property type="evidence" value="ECO:0007669"/>
    <property type="project" value="InterPro"/>
</dbReference>
<accession>B9TEI7</accession>
<evidence type="ECO:0000256" key="1">
    <source>
        <dbReference type="ARBA" id="ARBA00022722"/>
    </source>
</evidence>
<keyword evidence="3" id="KW-0269">Exonuclease</keyword>
<keyword evidence="6" id="KW-1185">Reference proteome</keyword>
<evidence type="ECO:0000313" key="6">
    <source>
        <dbReference type="Proteomes" id="UP000008311"/>
    </source>
</evidence>
<evidence type="ECO:0000259" key="4">
    <source>
        <dbReference type="SMART" id="SM00479"/>
    </source>
</evidence>
<feature type="non-terminal residue" evidence="5">
    <location>
        <position position="216"/>
    </location>
</feature>
<name>B9TEI7_RICCO</name>
<dbReference type="GO" id="GO:0008408">
    <property type="term" value="F:3'-5' exonuclease activity"/>
    <property type="evidence" value="ECO:0000318"/>
    <property type="project" value="GO_Central"/>
</dbReference>
<proteinExistence type="predicted"/>
<dbReference type="InParanoid" id="B9TEI7"/>
<dbReference type="EMBL" id="EQ979052">
    <property type="protein sequence ID" value="EEF25726.1"/>
    <property type="molecule type" value="Genomic_DNA"/>
</dbReference>
<dbReference type="Proteomes" id="UP000008311">
    <property type="component" value="Unassembled WGS sequence"/>
</dbReference>
<evidence type="ECO:0000256" key="2">
    <source>
        <dbReference type="ARBA" id="ARBA00022801"/>
    </source>
</evidence>
<reference evidence="6" key="1">
    <citation type="journal article" date="2010" name="Nat. Biotechnol.">
        <title>Draft genome sequence of the oilseed species Ricinus communis.</title>
        <authorList>
            <person name="Chan A.P."/>
            <person name="Crabtree J."/>
            <person name="Zhao Q."/>
            <person name="Lorenzi H."/>
            <person name="Orvis J."/>
            <person name="Puiu D."/>
            <person name="Melake-Berhan A."/>
            <person name="Jones K.M."/>
            <person name="Redman J."/>
            <person name="Chen G."/>
            <person name="Cahoon E.B."/>
            <person name="Gedil M."/>
            <person name="Stanke M."/>
            <person name="Haas B.J."/>
            <person name="Wortman J.R."/>
            <person name="Fraser-Liggett C.M."/>
            <person name="Ravel J."/>
            <person name="Rabinowicz P.D."/>
        </authorList>
    </citation>
    <scope>NUCLEOTIDE SEQUENCE [LARGE SCALE GENOMIC DNA]</scope>
    <source>
        <strain evidence="6">cv. Hale</strain>
    </source>
</reference>
<gene>
    <name evidence="5" type="ORF">RCOM_1875160</name>
</gene>
<dbReference type="InterPro" id="IPR012337">
    <property type="entry name" value="RNaseH-like_sf"/>
</dbReference>
<sequence length="216" mass="23484">MELHVRIKNVLELATRLGRHVTIFDTEGTGFRGPNFGITEVACFTVAPNATSGVLYGHLINPEETITPQAVKITGITQAMVSGAELWSLRYAALFKQMAASHWIGGFNSATYDLHAVIDMNAKYGMPFEKFEYSFDVRTLHHQLAASKSRAGNLVEIAALYGVKPQGSLHRATADTILTVELLDAVIETFGIDAVLTRLLPKQKGAVDKLTAQAIA</sequence>
<dbReference type="AlphaFoldDB" id="B9TEI7"/>
<protein>
    <recommendedName>
        <fullName evidence="4">Exonuclease domain-containing protein</fullName>
    </recommendedName>
</protein>
<dbReference type="Pfam" id="PF00929">
    <property type="entry name" value="RNase_T"/>
    <property type="match status" value="1"/>
</dbReference>
<keyword evidence="2" id="KW-0378">Hydrolase</keyword>